<dbReference type="EMBL" id="JAYGIL010000002">
    <property type="protein sequence ID" value="MEA5401281.1"/>
    <property type="molecule type" value="Genomic_DNA"/>
</dbReference>
<evidence type="ECO:0000313" key="3">
    <source>
        <dbReference type="Proteomes" id="UP001303899"/>
    </source>
</evidence>
<organism evidence="2 3">
    <name type="scientific">Arcicella gelida</name>
    <dbReference type="NCBI Taxonomy" id="2984195"/>
    <lineage>
        <taxon>Bacteria</taxon>
        <taxon>Pseudomonadati</taxon>
        <taxon>Bacteroidota</taxon>
        <taxon>Cytophagia</taxon>
        <taxon>Cytophagales</taxon>
        <taxon>Flectobacillaceae</taxon>
        <taxon>Arcicella</taxon>
    </lineage>
</organism>
<proteinExistence type="predicted"/>
<dbReference type="Proteomes" id="UP001303899">
    <property type="component" value="Unassembled WGS sequence"/>
</dbReference>
<keyword evidence="1" id="KW-0472">Membrane</keyword>
<gene>
    <name evidence="2" type="ORF">VB776_00050</name>
</gene>
<protein>
    <recommendedName>
        <fullName evidence="4">Response regulator</fullName>
    </recommendedName>
</protein>
<sequence>MFFQIKMDTSNFWTVNWYYLVALSATFVSITIAYKNYKKKPQEKKDDGNFSNNSFNNSSTFSNKTNVPVNITNIINNNEKQHNGSLNSNNSDENMKATTKILFIDDNHTEYKIVSILKKAGWIFTKSVKDINNLDVAIVRESDIIFVDINGVGLELFEDQGLGLASALKKKYPKKKIVIYSAETTGDRFHQALREVDHCLPKNADAYQFINLIENLMKV</sequence>
<evidence type="ECO:0008006" key="4">
    <source>
        <dbReference type="Google" id="ProtNLM"/>
    </source>
</evidence>
<comment type="caution">
    <text evidence="2">The sequence shown here is derived from an EMBL/GenBank/DDBJ whole genome shotgun (WGS) entry which is preliminary data.</text>
</comment>
<keyword evidence="1" id="KW-1133">Transmembrane helix</keyword>
<evidence type="ECO:0000313" key="2">
    <source>
        <dbReference type="EMBL" id="MEA5401281.1"/>
    </source>
</evidence>
<accession>A0ABU5RYI8</accession>
<reference evidence="2 3" key="1">
    <citation type="submission" date="2023-12" db="EMBL/GenBank/DDBJ databases">
        <title>Novel species of the genus Arcicella isolated from rivers.</title>
        <authorList>
            <person name="Lu H."/>
        </authorList>
    </citation>
    <scope>NUCLEOTIDE SEQUENCE [LARGE SCALE GENOMIC DNA]</scope>
    <source>
        <strain evidence="2 3">DC2W</strain>
    </source>
</reference>
<keyword evidence="3" id="KW-1185">Reference proteome</keyword>
<keyword evidence="1" id="KW-0812">Transmembrane</keyword>
<evidence type="ECO:0000256" key="1">
    <source>
        <dbReference type="SAM" id="Phobius"/>
    </source>
</evidence>
<dbReference type="InterPro" id="IPR011006">
    <property type="entry name" value="CheY-like_superfamily"/>
</dbReference>
<dbReference type="RefSeq" id="WP_323324779.1">
    <property type="nucleotide sequence ID" value="NZ_JAYGIL010000002.1"/>
</dbReference>
<dbReference type="SUPFAM" id="SSF52172">
    <property type="entry name" value="CheY-like"/>
    <property type="match status" value="1"/>
</dbReference>
<dbReference type="Gene3D" id="3.40.50.2300">
    <property type="match status" value="1"/>
</dbReference>
<name>A0ABU5RYI8_9BACT</name>
<feature type="transmembrane region" description="Helical" evidence="1">
    <location>
        <begin position="17"/>
        <end position="34"/>
    </location>
</feature>